<keyword evidence="2" id="KW-1185">Reference proteome</keyword>
<proteinExistence type="predicted"/>
<accession>A0AAJ0DD66</accession>
<dbReference type="EMBL" id="JAWDJX010000024">
    <property type="protein sequence ID" value="KAK3051815.1"/>
    <property type="molecule type" value="Genomic_DNA"/>
</dbReference>
<evidence type="ECO:0000313" key="1">
    <source>
        <dbReference type="EMBL" id="KAK3051815.1"/>
    </source>
</evidence>
<gene>
    <name evidence="1" type="ORF">LTR09_007115</name>
</gene>
<comment type="caution">
    <text evidence="1">The sequence shown here is derived from an EMBL/GenBank/DDBJ whole genome shotgun (WGS) entry which is preliminary data.</text>
</comment>
<organism evidence="1 2">
    <name type="scientific">Extremus antarcticus</name>
    <dbReference type="NCBI Taxonomy" id="702011"/>
    <lineage>
        <taxon>Eukaryota</taxon>
        <taxon>Fungi</taxon>
        <taxon>Dikarya</taxon>
        <taxon>Ascomycota</taxon>
        <taxon>Pezizomycotina</taxon>
        <taxon>Dothideomycetes</taxon>
        <taxon>Dothideomycetidae</taxon>
        <taxon>Mycosphaerellales</taxon>
        <taxon>Extremaceae</taxon>
        <taxon>Extremus</taxon>
    </lineage>
</organism>
<protein>
    <submittedName>
        <fullName evidence="1">Uncharacterized protein</fullName>
    </submittedName>
</protein>
<name>A0AAJ0DD66_9PEZI</name>
<sequence>MVNYATTPDATNLAGSRSAVGSGSALQKRTPVAQATTIVLKVTAAVPLELAILWTAHSAAPTAAIAIRTSTVVNVQVARGTAALERGVVTLVLTDILSAQITSTQTFSQYTGSVANASSTASSSSGAASGSGTVSSSGAAGSSGYPQYHYTTFTYFQVVYFHSQGESTTSLDSSTITKQTLLSAYASNNYEAETMFTSMERSIQAHASATTLPLATSGPSASSSASPAVTINAAGVSGLSRHMLSRTDIPSMCLLALGGLAGVLAVAL</sequence>
<dbReference type="Proteomes" id="UP001271007">
    <property type="component" value="Unassembled WGS sequence"/>
</dbReference>
<evidence type="ECO:0000313" key="2">
    <source>
        <dbReference type="Proteomes" id="UP001271007"/>
    </source>
</evidence>
<dbReference type="AlphaFoldDB" id="A0AAJ0DD66"/>
<reference evidence="1" key="1">
    <citation type="submission" date="2023-04" db="EMBL/GenBank/DDBJ databases">
        <title>Black Yeasts Isolated from many extreme environments.</title>
        <authorList>
            <person name="Coleine C."/>
            <person name="Stajich J.E."/>
            <person name="Selbmann L."/>
        </authorList>
    </citation>
    <scope>NUCLEOTIDE SEQUENCE</scope>
    <source>
        <strain evidence="1">CCFEE 5312</strain>
    </source>
</reference>